<dbReference type="AlphaFoldDB" id="A0A1D3CTK1"/>
<evidence type="ECO:0000313" key="2">
    <source>
        <dbReference type="EMBL" id="OEH74526.1"/>
    </source>
</evidence>
<dbReference type="InParanoid" id="A0A1D3CTK1"/>
<dbReference type="GO" id="GO:0009086">
    <property type="term" value="P:methionine biosynthetic process"/>
    <property type="evidence" value="ECO:0007669"/>
    <property type="project" value="TreeGrafter"/>
</dbReference>
<reference evidence="2 3" key="1">
    <citation type="journal article" date="2016" name="BMC Genomics">
        <title>Comparative genomics reveals Cyclospora cayetanensis possesses coccidia-like metabolism and invasion components but unique surface antigens.</title>
        <authorList>
            <person name="Liu S."/>
            <person name="Wang L."/>
            <person name="Zheng H."/>
            <person name="Xu Z."/>
            <person name="Roellig D.M."/>
            <person name="Li N."/>
            <person name="Frace M.A."/>
            <person name="Tang K."/>
            <person name="Arrowood M.J."/>
            <person name="Moss D.M."/>
            <person name="Zhang L."/>
            <person name="Feng Y."/>
            <person name="Xiao L."/>
        </authorList>
    </citation>
    <scope>NUCLEOTIDE SEQUENCE [LARGE SCALE GENOMIC DNA]</scope>
    <source>
        <strain evidence="2 3">CHN_HEN01</strain>
    </source>
</reference>
<dbReference type="GO" id="GO:0005739">
    <property type="term" value="C:mitochondrion"/>
    <property type="evidence" value="ECO:0007669"/>
    <property type="project" value="TreeGrafter"/>
</dbReference>
<gene>
    <name evidence="2" type="ORF">cyc_00640</name>
</gene>
<proteinExistence type="predicted"/>
<dbReference type="Pfam" id="PF13864">
    <property type="entry name" value="Enkurin"/>
    <property type="match status" value="1"/>
</dbReference>
<dbReference type="Gene3D" id="3.40.50.1820">
    <property type="entry name" value="alpha/beta hydrolase"/>
    <property type="match status" value="2"/>
</dbReference>
<keyword evidence="3" id="KW-1185">Reference proteome</keyword>
<accession>A0A1D3CTK1</accession>
<feature type="domain" description="Enkurin" evidence="1">
    <location>
        <begin position="394"/>
        <end position="486"/>
    </location>
</feature>
<dbReference type="EMBL" id="JROU02002018">
    <property type="protein sequence ID" value="OEH74526.1"/>
    <property type="molecule type" value="Genomic_DNA"/>
</dbReference>
<dbReference type="GO" id="GO:0009092">
    <property type="term" value="P:homoserine metabolic process"/>
    <property type="evidence" value="ECO:0007669"/>
    <property type="project" value="TreeGrafter"/>
</dbReference>
<dbReference type="PROSITE" id="PS51665">
    <property type="entry name" value="ENKURIN"/>
    <property type="match status" value="1"/>
</dbReference>
<evidence type="ECO:0000259" key="1">
    <source>
        <dbReference type="PROSITE" id="PS51665"/>
    </source>
</evidence>
<dbReference type="InterPro" id="IPR027012">
    <property type="entry name" value="Enkurin_dom"/>
</dbReference>
<comment type="caution">
    <text evidence="2">The sequence shown here is derived from an EMBL/GenBank/DDBJ whole genome shotgun (WGS) entry which is preliminary data.</text>
</comment>
<sequence>MRFPFGGELQRLDIAFEVYGHLNEKRDNAILLGCGVSASSHAKSHPHNRETGWWEGFIGPGKALDTNRFFIICIANLGGCSGTSGPSSFIPQQQQKKPPEPAADNEIRYGLNFPWFTVQDMARVQLRVIDRLQIGRLHAAVGSSLGALQMADPAFACGNYYGKKYPSVGMRLARQVATITYRSGPEWMLRFGRLRVPGAHQTSSKGEVLGEEKQGAMDLFSLARRDPHTGTSSLVYGVRNLQMPVLVMGVHSDLLFPLEQQIEIKDTLRKAGNKMVSFYSLDSIYGHDTFLIDVTNVGAGVKGHLEQEFDTNHSAQYLGQSKIEYQPEQGMALLPMAPTGKKPEQDTFRGPVDFVSANREAVSMLECKKPKQKTPKGQFSRHKNFGVIPRYVKALRTAAEQKGRSEEKGACDDTLPLGVRRLPEAERQKLLSLVVQQQKEAEKELSLLPIALKTERQRKRHEELLRQLLRVDSYILKLSSKNVLIEETSQTENAESQVWSLTSKLYILSRKLRAISKELRIVNGAKDKTRDSMEAEKMQNYGYFTSHLKAEQ</sequence>
<organism evidence="2 3">
    <name type="scientific">Cyclospora cayetanensis</name>
    <dbReference type="NCBI Taxonomy" id="88456"/>
    <lineage>
        <taxon>Eukaryota</taxon>
        <taxon>Sar</taxon>
        <taxon>Alveolata</taxon>
        <taxon>Apicomplexa</taxon>
        <taxon>Conoidasida</taxon>
        <taxon>Coccidia</taxon>
        <taxon>Eucoccidiorida</taxon>
        <taxon>Eimeriorina</taxon>
        <taxon>Eimeriidae</taxon>
        <taxon>Cyclospora</taxon>
    </lineage>
</organism>
<protein>
    <submittedName>
        <fullName evidence="2">Homoserine o-acetyltransferase</fullName>
    </submittedName>
</protein>
<dbReference type="GO" id="GO:0006535">
    <property type="term" value="P:cysteine biosynthetic process from serine"/>
    <property type="evidence" value="ECO:0007669"/>
    <property type="project" value="TreeGrafter"/>
</dbReference>
<dbReference type="VEuPathDB" id="ToxoDB:LOC34617778"/>
<dbReference type="VEuPathDB" id="ToxoDB:cyc_00640"/>
<dbReference type="GO" id="GO:0009001">
    <property type="term" value="F:serine O-acetyltransferase activity"/>
    <property type="evidence" value="ECO:0007669"/>
    <property type="project" value="TreeGrafter"/>
</dbReference>
<dbReference type="InterPro" id="IPR029058">
    <property type="entry name" value="AB_hydrolase_fold"/>
</dbReference>
<dbReference type="PANTHER" id="PTHR32268:SF16">
    <property type="entry name" value="SERINE O-SUCCINYLTRANSFERASE"/>
    <property type="match status" value="1"/>
</dbReference>
<dbReference type="Proteomes" id="UP000095192">
    <property type="component" value="Unassembled WGS sequence"/>
</dbReference>
<dbReference type="GO" id="GO:0004414">
    <property type="term" value="F:homoserine O-acetyltransferase activity"/>
    <property type="evidence" value="ECO:0007669"/>
    <property type="project" value="TreeGrafter"/>
</dbReference>
<dbReference type="InterPro" id="IPR008220">
    <property type="entry name" value="HAT_MetX-like"/>
</dbReference>
<name>A0A1D3CTK1_9EIME</name>
<dbReference type="PANTHER" id="PTHR32268">
    <property type="entry name" value="HOMOSERINE O-ACETYLTRANSFERASE"/>
    <property type="match status" value="1"/>
</dbReference>
<dbReference type="SUPFAM" id="SSF53474">
    <property type="entry name" value="alpha/beta-Hydrolases"/>
    <property type="match status" value="1"/>
</dbReference>
<evidence type="ECO:0000313" key="3">
    <source>
        <dbReference type="Proteomes" id="UP000095192"/>
    </source>
</evidence>